<name>A0A3N5CW63_9SPHN</name>
<evidence type="ECO:0000259" key="1">
    <source>
        <dbReference type="SMART" id="SM00829"/>
    </source>
</evidence>
<dbReference type="SUPFAM" id="SSF50129">
    <property type="entry name" value="GroES-like"/>
    <property type="match status" value="1"/>
</dbReference>
<sequence>MKAWTLTRYGGPDASAMREVKRPAPGPSEVLVRVKAAGLNPVDFKIRNGDLKPVLRFDLPVTMGNELAGIVEECGTAVSRFARGDRVFARTGKMAMGAFAEYAAVHQDYLAKIPGTLDFRQAAAIPLAGLTALQALRDELKIGPGSRVFISAGAGGVGTFAVRIAKWLGAQVATTASPRGHDLVKDLGADTVIDYTSDDFEDVLSDMDGAFDLIGGETLSRTFGIVKKGGRVVSIAGTPEPRTARQDIGAGKGMAALFWVASAKLRWQAWRHGVDYRFLLMHPSGAELHELALLAADGTLEPVIDRTFPFDEIADAMAYLEKGHAKGKVVVEMTD</sequence>
<dbReference type="InterPro" id="IPR013154">
    <property type="entry name" value="ADH-like_N"/>
</dbReference>
<dbReference type="RefSeq" id="WP_123882420.1">
    <property type="nucleotide sequence ID" value="NZ_RPFZ01000001.1"/>
</dbReference>
<proteinExistence type="predicted"/>
<dbReference type="AlphaFoldDB" id="A0A3N5CW63"/>
<dbReference type="EMBL" id="RPFZ01000001">
    <property type="protein sequence ID" value="RPF72566.1"/>
    <property type="molecule type" value="Genomic_DNA"/>
</dbReference>
<organism evidence="2 3">
    <name type="scientific">Aurantiacibacter spongiae</name>
    <dbReference type="NCBI Taxonomy" id="2488860"/>
    <lineage>
        <taxon>Bacteria</taxon>
        <taxon>Pseudomonadati</taxon>
        <taxon>Pseudomonadota</taxon>
        <taxon>Alphaproteobacteria</taxon>
        <taxon>Sphingomonadales</taxon>
        <taxon>Erythrobacteraceae</taxon>
        <taxon>Aurantiacibacter</taxon>
    </lineage>
</organism>
<dbReference type="GO" id="GO:0016491">
    <property type="term" value="F:oxidoreductase activity"/>
    <property type="evidence" value="ECO:0007669"/>
    <property type="project" value="InterPro"/>
</dbReference>
<dbReference type="SMART" id="SM00829">
    <property type="entry name" value="PKS_ER"/>
    <property type="match status" value="1"/>
</dbReference>
<dbReference type="InterPro" id="IPR011032">
    <property type="entry name" value="GroES-like_sf"/>
</dbReference>
<evidence type="ECO:0000313" key="3">
    <source>
        <dbReference type="Proteomes" id="UP000275232"/>
    </source>
</evidence>
<dbReference type="InterPro" id="IPR050700">
    <property type="entry name" value="YIM1/Zinc_Alcohol_DH_Fams"/>
</dbReference>
<dbReference type="Pfam" id="PF13602">
    <property type="entry name" value="ADH_zinc_N_2"/>
    <property type="match status" value="1"/>
</dbReference>
<dbReference type="PANTHER" id="PTHR11695">
    <property type="entry name" value="ALCOHOL DEHYDROGENASE RELATED"/>
    <property type="match status" value="1"/>
</dbReference>
<keyword evidence="3" id="KW-1185">Reference proteome</keyword>
<dbReference type="PANTHER" id="PTHR11695:SF294">
    <property type="entry name" value="RETICULON-4-INTERACTING PROTEIN 1, MITOCHONDRIAL"/>
    <property type="match status" value="1"/>
</dbReference>
<accession>A0A3N5CW63</accession>
<dbReference type="Gene3D" id="3.90.180.10">
    <property type="entry name" value="Medium-chain alcohol dehydrogenases, catalytic domain"/>
    <property type="match status" value="1"/>
</dbReference>
<evidence type="ECO:0000313" key="2">
    <source>
        <dbReference type="EMBL" id="RPF72566.1"/>
    </source>
</evidence>
<dbReference type="InterPro" id="IPR020843">
    <property type="entry name" value="ER"/>
</dbReference>
<dbReference type="Gene3D" id="3.40.50.720">
    <property type="entry name" value="NAD(P)-binding Rossmann-like Domain"/>
    <property type="match status" value="1"/>
</dbReference>
<protein>
    <submittedName>
        <fullName evidence="2">NADP-dependent oxidoreductase</fullName>
    </submittedName>
</protein>
<dbReference type="SUPFAM" id="SSF51735">
    <property type="entry name" value="NAD(P)-binding Rossmann-fold domains"/>
    <property type="match status" value="1"/>
</dbReference>
<dbReference type="Proteomes" id="UP000275232">
    <property type="component" value="Unassembled WGS sequence"/>
</dbReference>
<dbReference type="InterPro" id="IPR036291">
    <property type="entry name" value="NAD(P)-bd_dom_sf"/>
</dbReference>
<reference evidence="2 3" key="1">
    <citation type="submission" date="2018-11" db="EMBL/GenBank/DDBJ databases">
        <title>Erythrobacter spongiae sp. nov., isolated from a marine sponge.</title>
        <authorList>
            <person name="Zhuang L."/>
            <person name="Luo L."/>
        </authorList>
    </citation>
    <scope>NUCLEOTIDE SEQUENCE [LARGE SCALE GENOMIC DNA]</scope>
    <source>
        <strain evidence="2 3">HN-E23</strain>
    </source>
</reference>
<gene>
    <name evidence="2" type="ORF">EG799_13720</name>
</gene>
<dbReference type="OrthoDB" id="4190732at2"/>
<feature type="domain" description="Enoyl reductase (ER)" evidence="1">
    <location>
        <begin position="10"/>
        <end position="331"/>
    </location>
</feature>
<dbReference type="Pfam" id="PF08240">
    <property type="entry name" value="ADH_N"/>
    <property type="match status" value="1"/>
</dbReference>
<comment type="caution">
    <text evidence="2">The sequence shown here is derived from an EMBL/GenBank/DDBJ whole genome shotgun (WGS) entry which is preliminary data.</text>
</comment>
<dbReference type="CDD" id="cd05289">
    <property type="entry name" value="MDR_like_2"/>
    <property type="match status" value="1"/>
</dbReference>